<keyword evidence="1" id="KW-1133">Transmembrane helix</keyword>
<name>A0AAJ0AUK9_9PEZI</name>
<sequence length="91" mass="10860">MTFLPFFYLITTGGEGKDRKPGIFVMRFFTEHNYLSISVSHFFHANRKKKEHTKKDITRTETKWNEKTLLWNFFSIYTTLGGITMIPKFPF</sequence>
<dbReference type="RefSeq" id="XP_060434339.1">
    <property type="nucleotide sequence ID" value="XM_060573821.1"/>
</dbReference>
<evidence type="ECO:0000313" key="2">
    <source>
        <dbReference type="EMBL" id="KAK1690644.1"/>
    </source>
</evidence>
<gene>
    <name evidence="2" type="ORF">BDP55DRAFT_647975</name>
</gene>
<protein>
    <submittedName>
        <fullName evidence="2">Uncharacterized protein</fullName>
    </submittedName>
</protein>
<keyword evidence="1" id="KW-0472">Membrane</keyword>
<evidence type="ECO:0000313" key="3">
    <source>
        <dbReference type="Proteomes" id="UP001224890"/>
    </source>
</evidence>
<dbReference type="GeneID" id="85458347"/>
<feature type="transmembrane region" description="Helical" evidence="1">
    <location>
        <begin position="69"/>
        <end position="86"/>
    </location>
</feature>
<dbReference type="Proteomes" id="UP001224890">
    <property type="component" value="Unassembled WGS sequence"/>
</dbReference>
<dbReference type="AlphaFoldDB" id="A0AAJ0AUK9"/>
<dbReference type="EMBL" id="JAHMHR010000005">
    <property type="protein sequence ID" value="KAK1690644.1"/>
    <property type="molecule type" value="Genomic_DNA"/>
</dbReference>
<organism evidence="2 3">
    <name type="scientific">Colletotrichum godetiae</name>
    <dbReference type="NCBI Taxonomy" id="1209918"/>
    <lineage>
        <taxon>Eukaryota</taxon>
        <taxon>Fungi</taxon>
        <taxon>Dikarya</taxon>
        <taxon>Ascomycota</taxon>
        <taxon>Pezizomycotina</taxon>
        <taxon>Sordariomycetes</taxon>
        <taxon>Hypocreomycetidae</taxon>
        <taxon>Glomerellales</taxon>
        <taxon>Glomerellaceae</taxon>
        <taxon>Colletotrichum</taxon>
        <taxon>Colletotrichum acutatum species complex</taxon>
    </lineage>
</organism>
<accession>A0AAJ0AUK9</accession>
<comment type="caution">
    <text evidence="2">The sequence shown here is derived from an EMBL/GenBank/DDBJ whole genome shotgun (WGS) entry which is preliminary data.</text>
</comment>
<keyword evidence="3" id="KW-1185">Reference proteome</keyword>
<proteinExistence type="predicted"/>
<keyword evidence="1" id="KW-0812">Transmembrane</keyword>
<evidence type="ECO:0000256" key="1">
    <source>
        <dbReference type="SAM" id="Phobius"/>
    </source>
</evidence>
<reference evidence="2" key="1">
    <citation type="submission" date="2021-06" db="EMBL/GenBank/DDBJ databases">
        <title>Comparative genomics, transcriptomics and evolutionary studies reveal genomic signatures of adaptation to plant cell wall in hemibiotrophic fungi.</title>
        <authorList>
            <consortium name="DOE Joint Genome Institute"/>
            <person name="Baroncelli R."/>
            <person name="Diaz J.F."/>
            <person name="Benocci T."/>
            <person name="Peng M."/>
            <person name="Battaglia E."/>
            <person name="Haridas S."/>
            <person name="Andreopoulos W."/>
            <person name="Labutti K."/>
            <person name="Pangilinan J."/>
            <person name="Floch G.L."/>
            <person name="Makela M.R."/>
            <person name="Henrissat B."/>
            <person name="Grigoriev I.V."/>
            <person name="Crouch J.A."/>
            <person name="De Vries R.P."/>
            <person name="Sukno S.A."/>
            <person name="Thon M.R."/>
        </authorList>
    </citation>
    <scope>NUCLEOTIDE SEQUENCE</scope>
    <source>
        <strain evidence="2">CBS 193.32</strain>
    </source>
</reference>